<feature type="region of interest" description="Disordered" evidence="1">
    <location>
        <begin position="77"/>
        <end position="110"/>
    </location>
</feature>
<protein>
    <submittedName>
        <fullName evidence="2">Uncharacterized protein</fullName>
    </submittedName>
</protein>
<sequence length="110" mass="12987">MTLAIIIKPWQTKNEAEGELDTGAWYNVRYDKHSRLRHQTQTNSIKPTVKTVEELARNRRIRLNRYKEMGMDMDIEVKDRKNTRGLSTSTEEQLDKKTRAYSSFTPEARI</sequence>
<evidence type="ECO:0000313" key="2">
    <source>
        <dbReference type="EMBL" id="KAK6175154.1"/>
    </source>
</evidence>
<proteinExistence type="predicted"/>
<evidence type="ECO:0000313" key="3">
    <source>
        <dbReference type="Proteomes" id="UP001347796"/>
    </source>
</evidence>
<gene>
    <name evidence="2" type="ORF">SNE40_013676</name>
</gene>
<dbReference type="AlphaFoldDB" id="A0AAN8PFT4"/>
<comment type="caution">
    <text evidence="2">The sequence shown here is derived from an EMBL/GenBank/DDBJ whole genome shotgun (WGS) entry which is preliminary data.</text>
</comment>
<accession>A0AAN8PFT4</accession>
<dbReference type="Proteomes" id="UP001347796">
    <property type="component" value="Unassembled WGS sequence"/>
</dbReference>
<feature type="compositionally biased region" description="Polar residues" evidence="1">
    <location>
        <begin position="100"/>
        <end position="110"/>
    </location>
</feature>
<evidence type="ECO:0000256" key="1">
    <source>
        <dbReference type="SAM" id="MobiDB-lite"/>
    </source>
</evidence>
<organism evidence="2 3">
    <name type="scientific">Patella caerulea</name>
    <name type="common">Rayed Mediterranean limpet</name>
    <dbReference type="NCBI Taxonomy" id="87958"/>
    <lineage>
        <taxon>Eukaryota</taxon>
        <taxon>Metazoa</taxon>
        <taxon>Spiralia</taxon>
        <taxon>Lophotrochozoa</taxon>
        <taxon>Mollusca</taxon>
        <taxon>Gastropoda</taxon>
        <taxon>Patellogastropoda</taxon>
        <taxon>Patelloidea</taxon>
        <taxon>Patellidae</taxon>
        <taxon>Patella</taxon>
    </lineage>
</organism>
<dbReference type="EMBL" id="JAZGQO010000010">
    <property type="protein sequence ID" value="KAK6175154.1"/>
    <property type="molecule type" value="Genomic_DNA"/>
</dbReference>
<keyword evidence="3" id="KW-1185">Reference proteome</keyword>
<reference evidence="2 3" key="1">
    <citation type="submission" date="2024-01" db="EMBL/GenBank/DDBJ databases">
        <title>The genome of the rayed Mediterranean limpet Patella caerulea (Linnaeus, 1758).</title>
        <authorList>
            <person name="Anh-Thu Weber A."/>
            <person name="Halstead-Nussloch G."/>
        </authorList>
    </citation>
    <scope>NUCLEOTIDE SEQUENCE [LARGE SCALE GENOMIC DNA]</scope>
    <source>
        <strain evidence="2">AATW-2023a</strain>
        <tissue evidence="2">Whole specimen</tissue>
    </source>
</reference>
<name>A0AAN8PFT4_PATCE</name>